<feature type="repeat" description="WD" evidence="3">
    <location>
        <begin position="1526"/>
        <end position="1557"/>
    </location>
</feature>
<dbReference type="Gene3D" id="3.40.50.300">
    <property type="entry name" value="P-loop containing nucleotide triphosphate hydrolases"/>
    <property type="match status" value="1"/>
</dbReference>
<evidence type="ECO:0000256" key="3">
    <source>
        <dbReference type="PROSITE-ProRule" id="PRU00221"/>
    </source>
</evidence>
<reference evidence="6 7" key="1">
    <citation type="submission" date="2017-03" db="EMBL/GenBank/DDBJ databases">
        <title>Complete genome sequence of Candidatus 'Thiodictyon syntrophicum' sp. nov. strain Cad16T, a photolithoautotroph purple sulfur bacterium isolated from an alpine meromictic lake.</title>
        <authorList>
            <person name="Luedin S.M."/>
            <person name="Pothier J.F."/>
            <person name="Danza F."/>
            <person name="Storelli N."/>
            <person name="Wittwer M."/>
            <person name="Tonolla M."/>
        </authorList>
    </citation>
    <scope>NUCLEOTIDE SEQUENCE [LARGE SCALE GENOMIC DNA]</scope>
    <source>
        <strain evidence="6 7">Cad16T</strain>
    </source>
</reference>
<dbReference type="InterPro" id="IPR027417">
    <property type="entry name" value="P-loop_NTPase"/>
</dbReference>
<dbReference type="Pfam" id="PF00400">
    <property type="entry name" value="WD40"/>
    <property type="match status" value="7"/>
</dbReference>
<gene>
    <name evidence="6" type="ORF">THSYN_26880</name>
</gene>
<evidence type="ECO:0000256" key="4">
    <source>
        <dbReference type="SAM" id="MobiDB-lite"/>
    </source>
</evidence>
<sequence>MAQPQVRIFVSSPADLDHERALIKDIIEALAQEYLPYFKLQPVLWEEEALTAAQSFQAGLLRPAECELVLVMLWTRLGTPLADDPYGGMTGTEWEFVDAVEAFARGGQPEVLVYKKTTPRLIDITDAPATHEAVADRERLEAFFRTHFFNADGSFRRAFRQFDSDRVLRELVEGQVRKLLNRRISVELGRRPGAGEWRDSPFRAQDPYQLADEPVFVGRETETRELVARLDANRGGGRGLVLITGPSGVGKSSLVHAGLLPRLVRPYLFAGVAGCRWCRLDCQGPEPVADLARALLAPALLGTALDGFGLDQAGLARLLETEPAVAAAQVQAALARLVGEAGQPVGSTDGRQQLALILDPLDGLFGAGVQERAPTQTFARALAALAAQDGVWIVATLRSDHLRRLPQIPALAALLDEHSWYPLEPPPAARIRQVLEIPARIAGIEYEGTAGRGLVDLLEAEASDLTHWPALLEPVLADLYARARAPLADDDGADGEAGERAAPDADDNAAARLRLRISDYRALGGISGTTRTRAQALWEGLDDATRAALPMLCRALIALEGGPASRPIPRAGDLRALERDPDCARLLAALIAARLVVAAGVADPAEHLPCARTDDHLFAAVARLARETREEWRARLFPRRATAALARGDATQPPPADPGSEGPPAVAQWRDFRPMASLIHQTLIDTWAPVRDWLADPGNRRDLQLRFQITRQARLWKRTDCNREYLLGEVGYAAARRFADAFPGELEPVELEFLERSRDQLRAQRQRNRWARLLGLTLVVLLLVASAAAFWAADASRAATLNLHRSEINAANLAINQGNTPVAVRLALNAGRDLPQAATDTLSRAFSANRLIAMVQAGGSTPERPLSPGISDDGNLLATLSARDGAGLWRLTDNRFAFDRPLASPAFPIHAVRLADSEGEPSLILGLGEAGVWRLPAADGATPDWSCGVRPGGIIALDPRHRYLALAQGVAADGFGLCLLDLQQPGPPRWNVPLHRKEIRGVAFAPDGLRLVTASRDGTARVLDTRTGAERLTLHPTGPLNRPLTRAIFDNRGQQLAIATVDERVRVFGADGGELMVLGEVVHDGRPVRIHQSAVRDLAFAPADRYLLAGDDEGQVVRWDLSRGDAEILGQHRLAVERIRVSPGVDPRAGEPLVLTASADQTARLWGLRSGRQFAVYTHEAPISAARFSLDGRRVLSYSEQDGSARVWSVGYASTLAFRLPHDDHVSHLDLARPPKELDADPGAFLIASGSFDGLVQVWRYDPAAPWAAPGEIWRLLGHRARVRRVAFSPSGRQLASAAYDGSARVWDLVTGGGCALEPPAPPAPAPTPAPPRGRAPAPASTPAPARAPGSEFYRVLFAPDGRWLLTTSNESAHSVRLWDPAACLELPLPAGLAQETGKVQAAAVAAAADGTQLAAVGSDQGWLRLLRQTPDGTWDLMCRLQPHQGAITDLAFAPDGGTLASVGEDGRVALIALAGGRCGEPLPLKGGTQTLYSVRFAPDGAALVTASLDGRAQVWDTGGTLLADLKGHNDRLTYAEFSPDGHWLLTASRDGAVRLWRRPKPVAVGAAGPPTQESYLVMEADLGGARIARFSPDGNSIAAAYRQDAVVLWRVWAEDPTPDPALSADWGAERARLALIREAVRFRRDNGLGGLSGGN</sequence>
<dbReference type="PROSITE" id="PS50082">
    <property type="entry name" value="WD_REPEATS_2"/>
    <property type="match status" value="6"/>
</dbReference>
<dbReference type="PANTHER" id="PTHR19879">
    <property type="entry name" value="TRANSCRIPTION INITIATION FACTOR TFIID"/>
    <property type="match status" value="1"/>
</dbReference>
<dbReference type="SMART" id="SM00320">
    <property type="entry name" value="WD40"/>
    <property type="match status" value="12"/>
</dbReference>
<feature type="repeat" description="WD" evidence="3">
    <location>
        <begin position="1088"/>
        <end position="1129"/>
    </location>
</feature>
<keyword evidence="7" id="KW-1185">Reference proteome</keyword>
<dbReference type="Pfam" id="PF20703">
    <property type="entry name" value="nSTAND1"/>
    <property type="match status" value="1"/>
</dbReference>
<proteinExistence type="predicted"/>
<dbReference type="PROSITE" id="PS50294">
    <property type="entry name" value="WD_REPEATS_REGION"/>
    <property type="match status" value="5"/>
</dbReference>
<dbReference type="SUPFAM" id="SSF50998">
    <property type="entry name" value="Quinoprotein alcohol dehydrogenase-like"/>
    <property type="match status" value="1"/>
</dbReference>
<feature type="repeat" description="WD" evidence="3">
    <location>
        <begin position="1485"/>
        <end position="1517"/>
    </location>
</feature>
<name>A0A2K8UF47_9GAMM</name>
<feature type="repeat" description="WD" evidence="3">
    <location>
        <begin position="1441"/>
        <end position="1471"/>
    </location>
</feature>
<dbReference type="InterPro" id="IPR001680">
    <property type="entry name" value="WD40_rpt"/>
</dbReference>
<evidence type="ECO:0000313" key="7">
    <source>
        <dbReference type="Proteomes" id="UP000232638"/>
    </source>
</evidence>
<evidence type="ECO:0000256" key="1">
    <source>
        <dbReference type="ARBA" id="ARBA00022574"/>
    </source>
</evidence>
<keyword evidence="2" id="KW-0677">Repeat</keyword>
<dbReference type="InterPro" id="IPR019775">
    <property type="entry name" value="WD40_repeat_CS"/>
</dbReference>
<dbReference type="KEGG" id="tsy:THSYN_26880"/>
<evidence type="ECO:0000256" key="2">
    <source>
        <dbReference type="ARBA" id="ARBA00022737"/>
    </source>
</evidence>
<feature type="repeat" description="WD" evidence="3">
    <location>
        <begin position="992"/>
        <end position="1033"/>
    </location>
</feature>
<dbReference type="OrthoDB" id="6195244at2"/>
<dbReference type="Proteomes" id="UP000232638">
    <property type="component" value="Chromosome"/>
</dbReference>
<dbReference type="RefSeq" id="WP_100921875.1">
    <property type="nucleotide sequence ID" value="NZ_CP020370.1"/>
</dbReference>
<organism evidence="6 7">
    <name type="scientific">Candidatus Thiodictyon syntrophicum</name>
    <dbReference type="NCBI Taxonomy" id="1166950"/>
    <lineage>
        <taxon>Bacteria</taxon>
        <taxon>Pseudomonadati</taxon>
        <taxon>Pseudomonadota</taxon>
        <taxon>Gammaproteobacteria</taxon>
        <taxon>Chromatiales</taxon>
        <taxon>Chromatiaceae</taxon>
        <taxon>Thiodictyon</taxon>
    </lineage>
</organism>
<accession>A0A2K8UF47</accession>
<dbReference type="InterPro" id="IPR015943">
    <property type="entry name" value="WD40/YVTN_repeat-like_dom_sf"/>
</dbReference>
<dbReference type="Gene3D" id="2.130.10.10">
    <property type="entry name" value="YVTN repeat-like/Quinoprotein amine dehydrogenase"/>
    <property type="match status" value="3"/>
</dbReference>
<feature type="repeat" description="WD" evidence="3">
    <location>
        <begin position="1276"/>
        <end position="1309"/>
    </location>
</feature>
<protein>
    <recommendedName>
        <fullName evidence="5">Novel STAND NTPase 1 domain-containing protein</fullName>
    </recommendedName>
</protein>
<dbReference type="CDD" id="cd00200">
    <property type="entry name" value="WD40"/>
    <property type="match status" value="1"/>
</dbReference>
<dbReference type="InterPro" id="IPR036322">
    <property type="entry name" value="WD40_repeat_dom_sf"/>
</dbReference>
<feature type="compositionally biased region" description="Low complexity" evidence="4">
    <location>
        <begin position="1335"/>
        <end position="1347"/>
    </location>
</feature>
<feature type="region of interest" description="Disordered" evidence="4">
    <location>
        <begin position="644"/>
        <end position="667"/>
    </location>
</feature>
<evidence type="ECO:0000313" key="6">
    <source>
        <dbReference type="EMBL" id="AUB84208.1"/>
    </source>
</evidence>
<keyword evidence="1 3" id="KW-0853">WD repeat</keyword>
<feature type="domain" description="Novel STAND NTPase 1" evidence="5">
    <location>
        <begin position="201"/>
        <end position="721"/>
    </location>
</feature>
<dbReference type="EMBL" id="CP020370">
    <property type="protein sequence ID" value="AUB84208.1"/>
    <property type="molecule type" value="Genomic_DNA"/>
</dbReference>
<evidence type="ECO:0000259" key="5">
    <source>
        <dbReference type="Pfam" id="PF20703"/>
    </source>
</evidence>
<dbReference type="PANTHER" id="PTHR19879:SF9">
    <property type="entry name" value="TRANSCRIPTION INITIATION FACTOR TFIID SUBUNIT 5"/>
    <property type="match status" value="1"/>
</dbReference>
<dbReference type="SUPFAM" id="SSF50978">
    <property type="entry name" value="WD40 repeat-like"/>
    <property type="match status" value="1"/>
</dbReference>
<dbReference type="SUPFAM" id="SSF52540">
    <property type="entry name" value="P-loop containing nucleoside triphosphate hydrolases"/>
    <property type="match status" value="1"/>
</dbReference>
<dbReference type="InterPro" id="IPR049052">
    <property type="entry name" value="nSTAND1"/>
</dbReference>
<feature type="region of interest" description="Disordered" evidence="4">
    <location>
        <begin position="1318"/>
        <end position="1347"/>
    </location>
</feature>
<feature type="compositionally biased region" description="Pro residues" evidence="4">
    <location>
        <begin position="1319"/>
        <end position="1334"/>
    </location>
</feature>
<dbReference type="InterPro" id="IPR011047">
    <property type="entry name" value="Quinoprotein_ADH-like_sf"/>
</dbReference>
<dbReference type="PROSITE" id="PS00678">
    <property type="entry name" value="WD_REPEATS_1"/>
    <property type="match status" value="1"/>
</dbReference>